<gene>
    <name evidence="2" type="ORF">DW888_19365</name>
</gene>
<evidence type="ECO:0000313" key="2">
    <source>
        <dbReference type="EMBL" id="RHB30038.1"/>
    </source>
</evidence>
<comment type="caution">
    <text evidence="2">The sequence shown here is derived from an EMBL/GenBank/DDBJ whole genome shotgun (WGS) entry which is preliminary data.</text>
</comment>
<dbReference type="RefSeq" id="WP_007483871.1">
    <property type="nucleotide sequence ID" value="NZ_CABJFV010000029.1"/>
</dbReference>
<accession>A0A413V8Y4</accession>
<dbReference type="Proteomes" id="UP000284379">
    <property type="component" value="Unassembled WGS sequence"/>
</dbReference>
<organism evidence="2 3">
    <name type="scientific">Bacteroides nordii</name>
    <dbReference type="NCBI Taxonomy" id="291645"/>
    <lineage>
        <taxon>Bacteria</taxon>
        <taxon>Pseudomonadati</taxon>
        <taxon>Bacteroidota</taxon>
        <taxon>Bacteroidia</taxon>
        <taxon>Bacteroidales</taxon>
        <taxon>Bacteroidaceae</taxon>
        <taxon>Bacteroides</taxon>
    </lineage>
</organism>
<dbReference type="AlphaFoldDB" id="A0A413V8Y4"/>
<name>A0A413V8Y4_9BACE</name>
<evidence type="ECO:0000256" key="1">
    <source>
        <dbReference type="SAM" id="SignalP"/>
    </source>
</evidence>
<dbReference type="GeneID" id="69504983"/>
<feature type="signal peptide" evidence="1">
    <location>
        <begin position="1"/>
        <end position="25"/>
    </location>
</feature>
<dbReference type="EMBL" id="QSGO01000029">
    <property type="protein sequence ID" value="RHB30038.1"/>
    <property type="molecule type" value="Genomic_DNA"/>
</dbReference>
<sequence length="242" mass="28595">MKNIIFSLTIGAILLFKSLSFNCYAQSDTTFLSKNENRKVYIENNRKSEVFQKLLDPTIQEKAYPELRQYGLEELKESEKILKQAHPQTITKHNLYELPEDWIALHSYKGKYYVYSPCQIDTPTNRWLTDSCLYYKYLDGPFPVIIKSVEKKSDNLYDIKLWNVIQHPDNSQALDELQIHIIDKKRKISIWEYKSYQGESTYELLIPRKSAQHFDLIVCDCQDLDSEFDFDSIDFPNLILSH</sequence>
<feature type="chain" id="PRO_5019191582" evidence="1">
    <location>
        <begin position="26"/>
        <end position="242"/>
    </location>
</feature>
<evidence type="ECO:0000313" key="3">
    <source>
        <dbReference type="Proteomes" id="UP000284379"/>
    </source>
</evidence>
<proteinExistence type="predicted"/>
<protein>
    <submittedName>
        <fullName evidence="2">Uncharacterized protein</fullName>
    </submittedName>
</protein>
<reference evidence="2 3" key="1">
    <citation type="submission" date="2018-08" db="EMBL/GenBank/DDBJ databases">
        <title>A genome reference for cultivated species of the human gut microbiota.</title>
        <authorList>
            <person name="Zou Y."/>
            <person name="Xue W."/>
            <person name="Luo G."/>
        </authorList>
    </citation>
    <scope>NUCLEOTIDE SEQUENCE [LARGE SCALE GENOMIC DNA]</scope>
    <source>
        <strain evidence="2 3">AM40-30BH</strain>
    </source>
</reference>
<keyword evidence="1" id="KW-0732">Signal</keyword>